<comment type="caution">
    <text evidence="3">The sequence shown here is derived from an EMBL/GenBank/DDBJ whole genome shotgun (WGS) entry which is preliminary data.</text>
</comment>
<dbReference type="Pfam" id="PF13372">
    <property type="entry name" value="Alginate_exp"/>
    <property type="match status" value="1"/>
</dbReference>
<evidence type="ECO:0000313" key="4">
    <source>
        <dbReference type="Proteomes" id="UP000317238"/>
    </source>
</evidence>
<feature type="chain" id="PRO_5022886971" description="Alginate export domain-containing protein" evidence="1">
    <location>
        <begin position="24"/>
        <end position="566"/>
    </location>
</feature>
<evidence type="ECO:0000259" key="2">
    <source>
        <dbReference type="Pfam" id="PF13372"/>
    </source>
</evidence>
<keyword evidence="1" id="KW-0732">Signal</keyword>
<evidence type="ECO:0000313" key="3">
    <source>
        <dbReference type="EMBL" id="TWT68637.1"/>
    </source>
</evidence>
<reference evidence="3 4" key="1">
    <citation type="submission" date="2019-02" db="EMBL/GenBank/DDBJ databases">
        <title>Deep-cultivation of Planctomycetes and their phenomic and genomic characterization uncovers novel biology.</title>
        <authorList>
            <person name="Wiegand S."/>
            <person name="Jogler M."/>
            <person name="Boedeker C."/>
            <person name="Pinto D."/>
            <person name="Vollmers J."/>
            <person name="Rivas-Marin E."/>
            <person name="Kohn T."/>
            <person name="Peeters S.H."/>
            <person name="Heuer A."/>
            <person name="Rast P."/>
            <person name="Oberbeckmann S."/>
            <person name="Bunk B."/>
            <person name="Jeske O."/>
            <person name="Meyerdierks A."/>
            <person name="Storesund J.E."/>
            <person name="Kallscheuer N."/>
            <person name="Luecker S."/>
            <person name="Lage O.M."/>
            <person name="Pohl T."/>
            <person name="Merkel B.J."/>
            <person name="Hornburger P."/>
            <person name="Mueller R.-W."/>
            <person name="Bruemmer F."/>
            <person name="Labrenz M."/>
            <person name="Spormann A.M."/>
            <person name="Op Den Camp H."/>
            <person name="Overmann J."/>
            <person name="Amann R."/>
            <person name="Jetten M.S.M."/>
            <person name="Mascher T."/>
            <person name="Medema M.H."/>
            <person name="Devos D.P."/>
            <person name="Kaster A.-K."/>
            <person name="Ovreas L."/>
            <person name="Rohde M."/>
            <person name="Galperin M.Y."/>
            <person name="Jogler C."/>
        </authorList>
    </citation>
    <scope>NUCLEOTIDE SEQUENCE [LARGE SCALE GENOMIC DNA]</scope>
    <source>
        <strain evidence="3 4">Pan14r</strain>
    </source>
</reference>
<name>A0A5C5XZ25_9PLAN</name>
<organism evidence="3 4">
    <name type="scientific">Crateriforma conspicua</name>
    <dbReference type="NCBI Taxonomy" id="2527996"/>
    <lineage>
        <taxon>Bacteria</taxon>
        <taxon>Pseudomonadati</taxon>
        <taxon>Planctomycetota</taxon>
        <taxon>Planctomycetia</taxon>
        <taxon>Planctomycetales</taxon>
        <taxon>Planctomycetaceae</taxon>
        <taxon>Crateriforma</taxon>
    </lineage>
</organism>
<dbReference type="EMBL" id="SJPL01000001">
    <property type="protein sequence ID" value="TWT68637.1"/>
    <property type="molecule type" value="Genomic_DNA"/>
</dbReference>
<protein>
    <recommendedName>
        <fullName evidence="2">Alginate export domain-containing protein</fullName>
    </recommendedName>
</protein>
<dbReference type="InterPro" id="IPR025388">
    <property type="entry name" value="Alginate_export_dom"/>
</dbReference>
<dbReference type="AlphaFoldDB" id="A0A5C5XZ25"/>
<accession>A0A5C5XZ25</accession>
<keyword evidence="4" id="KW-1185">Reference proteome</keyword>
<dbReference type="Proteomes" id="UP000317238">
    <property type="component" value="Unassembled WGS sequence"/>
</dbReference>
<proteinExistence type="predicted"/>
<evidence type="ECO:0000256" key="1">
    <source>
        <dbReference type="SAM" id="SignalP"/>
    </source>
</evidence>
<sequence precursor="true">MPRSSGRQLRLALAIIVPSLSMALYPPSAALADESLLAETVVQTATFQNQPAESVLPSSQYVEGSVTEAFADGATTTPASQEPVARSYSGSSMGSVLACSCCNSECCTKEDKVAATKAMKSAYSGLFFGNNFSYLRDPCYDGPNFCGESLKNMDTRFGTISVGGETRFRYHNERNFRGANGLTGNDDNFWLFRQRLYADWQMTNNVRVYGELLDANSSGETFQPLIIEENDLDIQNLFVDLKLFDSGDSSLVTRIGRQELLYGAQRTVSPLDWANTLRTFEGVRALYQRGDFSLDAFWTRPVNVVPKAEDRSDEKEDFFGAYATMNNVGSGSLEAYYLGYNSDNTSAISILNRNFTFHTLGGRSLGKTDGGMLYDFEGAYQFGDNNTDASHSAGFVALGLGRKMASTPLQPTIWGWYDYASGEEDFDERSIGDGGYHHLFPLAHKYNGFMDLFGRRNLHDINTQIITPLGDRITMLVWYHYLLLAEDTVPYNLVMIPYNQAGNAAEDRELGHEIDILFNINLNPRNNILLGYSHFSGGDYFDSATIGPVDEDNDADFFYAQFQTRY</sequence>
<dbReference type="RefSeq" id="WP_197203313.1">
    <property type="nucleotide sequence ID" value="NZ_SJPL01000001.1"/>
</dbReference>
<feature type="domain" description="Alginate export" evidence="2">
    <location>
        <begin position="160"/>
        <end position="545"/>
    </location>
</feature>
<feature type="signal peptide" evidence="1">
    <location>
        <begin position="1"/>
        <end position="23"/>
    </location>
</feature>
<gene>
    <name evidence="3" type="ORF">Pan14r_08840</name>
</gene>